<sequence length="522" mass="53640">MGGRGTAADTPQYPGLTVEAIQRDLTAELPTWLFSCYGPGRDAPEQLWGGYPREQSFEEIRLHFMSAVTAGNPQGALNAIQELQQNIQQQIQHTVNNIPMAIQYIVEAGNKHPNRIDRCKEATGGAGPGGAFGSRANAFQTTAPPSNPFGSPTAPQTTASTFGQAAALSQKPSPFGAAAFGQAAQPAAPAFGQPATLGGTTAFGNPAQTTSAFGQTSTLGAKPNPFAAPALAQPAQPAGSAFGHSAFAQRATLGTKPNPFGAPSGGSAFAAATQPAPATSPFGQPAQQAHNTSPFGQPASDQPASNPFGQPATAQAASPFRQPATAAGATWPQQNPAVNPFGAPAAATAPANPFGQPATTTPFAAPTAATTTTSGPNPFGQPTTAVPTSTAAAAAVSHGSGSGPGSGPYSPGATRQHPDISTYSSHNSDQTLRMFKGKPVMYVAPKDGQKPVPMIRNFDGSMVRVWMPNGPPLYTDQTEAEPAKYEDPSVMQQWKAFVETGQFAGGAMPEVPPKREFCMWDF</sequence>
<feature type="compositionally biased region" description="Polar residues" evidence="1">
    <location>
        <begin position="285"/>
        <end position="316"/>
    </location>
</feature>
<dbReference type="Proteomes" id="UP001302602">
    <property type="component" value="Unassembled WGS sequence"/>
</dbReference>
<reference evidence="2" key="2">
    <citation type="submission" date="2023-05" db="EMBL/GenBank/DDBJ databases">
        <authorList>
            <consortium name="Lawrence Berkeley National Laboratory"/>
            <person name="Steindorff A."/>
            <person name="Hensen N."/>
            <person name="Bonometti L."/>
            <person name="Westerberg I."/>
            <person name="Brannstrom I.O."/>
            <person name="Guillou S."/>
            <person name="Cros-Aarteil S."/>
            <person name="Calhoun S."/>
            <person name="Haridas S."/>
            <person name="Kuo A."/>
            <person name="Mondo S."/>
            <person name="Pangilinan J."/>
            <person name="Riley R."/>
            <person name="Labutti K."/>
            <person name="Andreopoulos B."/>
            <person name="Lipzen A."/>
            <person name="Chen C."/>
            <person name="Yanf M."/>
            <person name="Daum C."/>
            <person name="Ng V."/>
            <person name="Clum A."/>
            <person name="Ohm R."/>
            <person name="Martin F."/>
            <person name="Silar P."/>
            <person name="Natvig D."/>
            <person name="Lalanne C."/>
            <person name="Gautier V."/>
            <person name="Ament-Velasquez S.L."/>
            <person name="Kruys A."/>
            <person name="Hutchinson M.I."/>
            <person name="Powell A.J."/>
            <person name="Barry K."/>
            <person name="Miller A.N."/>
            <person name="Grigoriev I.V."/>
            <person name="Debuchy R."/>
            <person name="Gladieux P."/>
            <person name="Thoren M.H."/>
            <person name="Johannesson H."/>
        </authorList>
    </citation>
    <scope>NUCLEOTIDE SEQUENCE</scope>
    <source>
        <strain evidence="2">CBS 731.68</strain>
    </source>
</reference>
<feature type="compositionally biased region" description="Low complexity" evidence="1">
    <location>
        <begin position="223"/>
        <end position="240"/>
    </location>
</feature>
<keyword evidence="3" id="KW-1185">Reference proteome</keyword>
<dbReference type="PANTHER" id="PTHR21099">
    <property type="entry name" value="RAD201"/>
    <property type="match status" value="1"/>
</dbReference>
<dbReference type="RefSeq" id="XP_062644314.1">
    <property type="nucleotide sequence ID" value="XM_062793645.1"/>
</dbReference>
<protein>
    <submittedName>
        <fullName evidence="2">Uncharacterized protein</fullName>
    </submittedName>
</protein>
<evidence type="ECO:0000313" key="3">
    <source>
        <dbReference type="Proteomes" id="UP001302602"/>
    </source>
</evidence>
<feature type="compositionally biased region" description="Polar residues" evidence="1">
    <location>
        <begin position="199"/>
        <end position="219"/>
    </location>
</feature>
<feature type="region of interest" description="Disordered" evidence="1">
    <location>
        <begin position="122"/>
        <end position="168"/>
    </location>
</feature>
<dbReference type="GeneID" id="87830414"/>
<dbReference type="GO" id="GO:0005634">
    <property type="term" value="C:nucleus"/>
    <property type="evidence" value="ECO:0007669"/>
    <property type="project" value="TreeGrafter"/>
</dbReference>
<reference evidence="2" key="1">
    <citation type="journal article" date="2023" name="Mol. Phylogenet. Evol.">
        <title>Genome-scale phylogeny and comparative genomics of the fungal order Sordariales.</title>
        <authorList>
            <person name="Hensen N."/>
            <person name="Bonometti L."/>
            <person name="Westerberg I."/>
            <person name="Brannstrom I.O."/>
            <person name="Guillou S."/>
            <person name="Cros-Aarteil S."/>
            <person name="Calhoun S."/>
            <person name="Haridas S."/>
            <person name="Kuo A."/>
            <person name="Mondo S."/>
            <person name="Pangilinan J."/>
            <person name="Riley R."/>
            <person name="LaButti K."/>
            <person name="Andreopoulos B."/>
            <person name="Lipzen A."/>
            <person name="Chen C."/>
            <person name="Yan M."/>
            <person name="Daum C."/>
            <person name="Ng V."/>
            <person name="Clum A."/>
            <person name="Steindorff A."/>
            <person name="Ohm R.A."/>
            <person name="Martin F."/>
            <person name="Silar P."/>
            <person name="Natvig D.O."/>
            <person name="Lalanne C."/>
            <person name="Gautier V."/>
            <person name="Ament-Velasquez S.L."/>
            <person name="Kruys A."/>
            <person name="Hutchinson M.I."/>
            <person name="Powell A.J."/>
            <person name="Barry K."/>
            <person name="Miller A.N."/>
            <person name="Grigoriev I.V."/>
            <person name="Debuchy R."/>
            <person name="Gladieux P."/>
            <person name="Hiltunen Thoren M."/>
            <person name="Johannesson H."/>
        </authorList>
    </citation>
    <scope>NUCLEOTIDE SEQUENCE</scope>
    <source>
        <strain evidence="2">CBS 731.68</strain>
    </source>
</reference>
<gene>
    <name evidence="2" type="ORF">N657DRAFT_649043</name>
</gene>
<comment type="caution">
    <text evidence="2">The sequence shown here is derived from an EMBL/GenBank/DDBJ whole genome shotgun (WGS) entry which is preliminary data.</text>
</comment>
<feature type="compositionally biased region" description="Polar residues" evidence="1">
    <location>
        <begin position="137"/>
        <end position="163"/>
    </location>
</feature>
<feature type="region of interest" description="Disordered" evidence="1">
    <location>
        <begin position="199"/>
        <end position="240"/>
    </location>
</feature>
<evidence type="ECO:0000256" key="1">
    <source>
        <dbReference type="SAM" id="MobiDB-lite"/>
    </source>
</evidence>
<dbReference type="EMBL" id="MU853238">
    <property type="protein sequence ID" value="KAK4120543.1"/>
    <property type="molecule type" value="Genomic_DNA"/>
</dbReference>
<feature type="compositionally biased region" description="Polar residues" evidence="1">
    <location>
        <begin position="419"/>
        <end position="428"/>
    </location>
</feature>
<feature type="region of interest" description="Disordered" evidence="1">
    <location>
        <begin position="253"/>
        <end position="428"/>
    </location>
</feature>
<evidence type="ECO:0000313" key="2">
    <source>
        <dbReference type="EMBL" id="KAK4120543.1"/>
    </source>
</evidence>
<name>A0AAN6TTU2_9PEZI</name>
<feature type="compositionally biased region" description="Low complexity" evidence="1">
    <location>
        <begin position="259"/>
        <end position="282"/>
    </location>
</feature>
<organism evidence="2 3">
    <name type="scientific">Parathielavia appendiculata</name>
    <dbReference type="NCBI Taxonomy" id="2587402"/>
    <lineage>
        <taxon>Eukaryota</taxon>
        <taxon>Fungi</taxon>
        <taxon>Dikarya</taxon>
        <taxon>Ascomycota</taxon>
        <taxon>Pezizomycotina</taxon>
        <taxon>Sordariomycetes</taxon>
        <taxon>Sordariomycetidae</taxon>
        <taxon>Sordariales</taxon>
        <taxon>Chaetomiaceae</taxon>
        <taxon>Parathielavia</taxon>
    </lineage>
</organism>
<dbReference type="AlphaFoldDB" id="A0AAN6TTU2"/>
<dbReference type="CDD" id="cd23954">
    <property type="entry name" value="AMO1_CTD"/>
    <property type="match status" value="1"/>
</dbReference>
<accession>A0AAN6TTU2</accession>
<feature type="compositionally biased region" description="Low complexity" evidence="1">
    <location>
        <begin position="382"/>
        <end position="399"/>
    </location>
</feature>
<feature type="compositionally biased region" description="Low complexity" evidence="1">
    <location>
        <begin position="335"/>
        <end position="373"/>
    </location>
</feature>
<proteinExistence type="predicted"/>
<dbReference type="PANTHER" id="PTHR21099:SF2">
    <property type="entry name" value="SI:CH211-113E8.11"/>
    <property type="match status" value="1"/>
</dbReference>